<evidence type="ECO:0000313" key="5">
    <source>
        <dbReference type="EMBL" id="WHX50108.1"/>
    </source>
</evidence>
<dbReference type="GO" id="GO:0005975">
    <property type="term" value="P:carbohydrate metabolic process"/>
    <property type="evidence" value="ECO:0007669"/>
    <property type="project" value="InterPro"/>
</dbReference>
<evidence type="ECO:0000313" key="6">
    <source>
        <dbReference type="Proteomes" id="UP001177943"/>
    </source>
</evidence>
<dbReference type="EMBL" id="CP126084">
    <property type="protein sequence ID" value="WHX50108.1"/>
    <property type="molecule type" value="Genomic_DNA"/>
</dbReference>
<evidence type="ECO:0000256" key="2">
    <source>
        <dbReference type="ARBA" id="ARBA00022801"/>
    </source>
</evidence>
<feature type="domain" description="Glycoside hydrolase family 20 catalytic" evidence="3">
    <location>
        <begin position="92"/>
        <end position="308"/>
    </location>
</feature>
<keyword evidence="2" id="KW-0378">Hydrolase</keyword>
<dbReference type="InterPro" id="IPR017853">
    <property type="entry name" value="GH"/>
</dbReference>
<dbReference type="InterPro" id="IPR038901">
    <property type="entry name" value="HEXDC-like"/>
</dbReference>
<dbReference type="Gene3D" id="1.20.120.670">
    <property type="entry name" value="N-acetyl-b-d-glucoasminidase"/>
    <property type="match status" value="1"/>
</dbReference>
<dbReference type="InterPro" id="IPR041063">
    <property type="entry name" value="Glyco_H_20C_C"/>
</dbReference>
<name>A0AA95KUK2_9BACL</name>
<dbReference type="CDD" id="cd06565">
    <property type="entry name" value="GH20_GcnA-like"/>
    <property type="match status" value="1"/>
</dbReference>
<dbReference type="SUPFAM" id="SSF51445">
    <property type="entry name" value="(Trans)glycosidases"/>
    <property type="match status" value="1"/>
</dbReference>
<reference evidence="5" key="1">
    <citation type="submission" date="2023-05" db="EMBL/GenBank/DDBJ databases">
        <title>Comparative genomics of Bacillaceae isolates and their secondary metabolite potential.</title>
        <authorList>
            <person name="Song L."/>
            <person name="Nielsen L.J."/>
            <person name="Mohite O."/>
            <person name="Xu X."/>
            <person name="Weber T."/>
            <person name="Kovacs A.T."/>
        </authorList>
    </citation>
    <scope>NUCLEOTIDE SEQUENCE</scope>
    <source>
        <strain evidence="5">B2_4</strain>
    </source>
</reference>
<dbReference type="AlphaFoldDB" id="A0AA95KUK2"/>
<organism evidence="5 6">
    <name type="scientific">Paenibacillus woosongensis</name>
    <dbReference type="NCBI Taxonomy" id="307580"/>
    <lineage>
        <taxon>Bacteria</taxon>
        <taxon>Bacillati</taxon>
        <taxon>Bacillota</taxon>
        <taxon>Bacilli</taxon>
        <taxon>Bacillales</taxon>
        <taxon>Paenibacillaceae</taxon>
        <taxon>Paenibacillus</taxon>
    </lineage>
</organism>
<dbReference type="RefSeq" id="WP_283927214.1">
    <property type="nucleotide sequence ID" value="NZ_CP126084.1"/>
</dbReference>
<accession>A0AA95KUK2</accession>
<dbReference type="Proteomes" id="UP001177943">
    <property type="component" value="Chromosome"/>
</dbReference>
<proteinExistence type="inferred from homology"/>
<dbReference type="PANTHER" id="PTHR21040">
    <property type="entry name" value="BCDNA.GH04120"/>
    <property type="match status" value="1"/>
</dbReference>
<dbReference type="PANTHER" id="PTHR21040:SF8">
    <property type="entry name" value="BCDNA.GH04120"/>
    <property type="match status" value="1"/>
</dbReference>
<dbReference type="GO" id="GO:0004563">
    <property type="term" value="F:beta-N-acetylhexosaminidase activity"/>
    <property type="evidence" value="ECO:0007669"/>
    <property type="project" value="UniProtKB-ARBA"/>
</dbReference>
<dbReference type="InterPro" id="IPR015883">
    <property type="entry name" value="Glyco_hydro_20_cat"/>
</dbReference>
<dbReference type="Pfam" id="PF18088">
    <property type="entry name" value="Glyco_H_20C_C"/>
    <property type="match status" value="1"/>
</dbReference>
<feature type="domain" description="Glycoside Hydrolase 20C C-terminal" evidence="4">
    <location>
        <begin position="421"/>
        <end position="610"/>
    </location>
</feature>
<dbReference type="Gene3D" id="3.20.20.80">
    <property type="entry name" value="Glycosidases"/>
    <property type="match status" value="1"/>
</dbReference>
<dbReference type="KEGG" id="pwn:QNH46_05435"/>
<protein>
    <submittedName>
        <fullName evidence="5">Beta-N-acetylhexosaminidase</fullName>
    </submittedName>
</protein>
<comment type="similarity">
    <text evidence="1">Belongs to the glycosyl hydrolase 20 family.</text>
</comment>
<evidence type="ECO:0000259" key="3">
    <source>
        <dbReference type="Pfam" id="PF00728"/>
    </source>
</evidence>
<evidence type="ECO:0000256" key="1">
    <source>
        <dbReference type="ARBA" id="ARBA00006285"/>
    </source>
</evidence>
<sequence>MKLKVTGLNETQLEGVKEILPLLGAELGDEGVAVLFSRTEGEAIHIRFDGTAGMIAYEHDSQICRALGLMTEGLKKNEPFEMAERPVYEQLGVMLDCSRNAVLKVETFQRLIRSLALMGYTTVQLYTEDTYEIKEYPYFGYMRGRYTREQMQAMDQYASLFGIELVPCIQTLAHLGTALKWSAFAEIVDCNDILLIDEEKTYALIDAMFRTMSENLTSRRINIGMDEAHMMGLGKYLDKHGYQERSTLMLKHFNKVMEIARKYGYKPMMWSDMFFRLASAGEYYDVDSPIRQDVIEMIPDDITLVYWDYYSVEPEKYEGMLEKHKQLSDRIIFAGGAWKWMGFSPNNHFSQYIGEMAHASCVKHGIQEVLITAWGDNGAEASVYSVLPALQLWAELGYANRADTEHLQERFCTCTGGSFGDFMNLDMTMRVPDLTTHDTHSINPPKYLLYQDVLCGLFDKHVIPQTYADHFRRCAEFFAECVSRNPQWQVMFQTQVTLSRLLELKCEAGINIRSAYLNKDHELLAQYGQVILPELKQRAQQFISDYHAQWLDENKIFGLDVFDLRMGGLLRRIETATYRINSYLSGELTQLEELEQEILYFDGRENERDRKAMSANLRHTIATPSVIAGV</sequence>
<gene>
    <name evidence="5" type="ORF">QNH46_05435</name>
</gene>
<evidence type="ECO:0000259" key="4">
    <source>
        <dbReference type="Pfam" id="PF18088"/>
    </source>
</evidence>
<dbReference type="Pfam" id="PF00728">
    <property type="entry name" value="Glyco_hydro_20"/>
    <property type="match status" value="1"/>
</dbReference>